<dbReference type="EMBL" id="JAGIOB010000001">
    <property type="protein sequence ID" value="MBP2415333.1"/>
    <property type="molecule type" value="Genomic_DNA"/>
</dbReference>
<accession>A0ABS4Z508</accession>
<dbReference type="Pfam" id="PF10094">
    <property type="entry name" value="DUF2332"/>
    <property type="match status" value="1"/>
</dbReference>
<gene>
    <name evidence="1" type="ORF">JOF54_000255</name>
</gene>
<dbReference type="Proteomes" id="UP000758168">
    <property type="component" value="Unassembled WGS sequence"/>
</dbReference>
<organism evidence="1 2">
    <name type="scientific">Microlunatus capsulatus</name>
    <dbReference type="NCBI Taxonomy" id="99117"/>
    <lineage>
        <taxon>Bacteria</taxon>
        <taxon>Bacillati</taxon>
        <taxon>Actinomycetota</taxon>
        <taxon>Actinomycetes</taxon>
        <taxon>Propionibacteriales</taxon>
        <taxon>Propionibacteriaceae</taxon>
        <taxon>Microlunatus</taxon>
    </lineage>
</organism>
<keyword evidence="2" id="KW-1185">Reference proteome</keyword>
<proteinExistence type="predicted"/>
<dbReference type="RefSeq" id="WP_307803706.1">
    <property type="nucleotide sequence ID" value="NZ_BAAAMH010000036.1"/>
</dbReference>
<evidence type="ECO:0000313" key="1">
    <source>
        <dbReference type="EMBL" id="MBP2415333.1"/>
    </source>
</evidence>
<evidence type="ECO:0000313" key="2">
    <source>
        <dbReference type="Proteomes" id="UP000758168"/>
    </source>
</evidence>
<comment type="caution">
    <text evidence="1">The sequence shown here is derived from an EMBL/GenBank/DDBJ whole genome shotgun (WGS) entry which is preliminary data.</text>
</comment>
<dbReference type="InterPro" id="IPR011200">
    <property type="entry name" value="UCP012608"/>
</dbReference>
<evidence type="ECO:0008006" key="3">
    <source>
        <dbReference type="Google" id="ProtNLM"/>
    </source>
</evidence>
<name>A0ABS4Z508_9ACTN</name>
<reference evidence="1 2" key="1">
    <citation type="submission" date="2021-03" db="EMBL/GenBank/DDBJ databases">
        <title>Sequencing the genomes of 1000 actinobacteria strains.</title>
        <authorList>
            <person name="Klenk H.-P."/>
        </authorList>
    </citation>
    <scope>NUCLEOTIDE SEQUENCE [LARGE SCALE GENOMIC DNA]</scope>
    <source>
        <strain evidence="1 2">DSM 12936</strain>
    </source>
</reference>
<protein>
    <recommendedName>
        <fullName evidence="3">DUF2332 domain-containing protein</fullName>
    </recommendedName>
</protein>
<sequence>MIDLSSGLADRYRDFAGWAAGSSPCFQRWADGVAGDPPVLEWIGTLPVAKQQPNLVFAAARWHGVPAPGPYRGLRQALLGDDGSIRRTVLRRATQTNEVGRLATLVPAFTHLGEDGPLALLEVGASAGLCLYPDRYDYAWAPAGGLGGSGGPTLACAVAGPVPLPTAPLAVAWRGGVDLNPLDVTDDDAMAWLTTLVWPEQDERRRRLADAVAIARQDPPLIRTGDLLDELPPLVAEASRHGRVVVFHSAVIAYLTTEDRRAFTAMMTALVAAGRCRWVSNEGSQVLPEVTATAPAGDDGATTFVLGVDGRAVGRTHQHGATLDWFAA</sequence>